<organism evidence="2 3">
    <name type="scientific">Limosa lapponica baueri</name>
    <dbReference type="NCBI Taxonomy" id="1758121"/>
    <lineage>
        <taxon>Eukaryota</taxon>
        <taxon>Metazoa</taxon>
        <taxon>Chordata</taxon>
        <taxon>Craniata</taxon>
        <taxon>Vertebrata</taxon>
        <taxon>Euteleostomi</taxon>
        <taxon>Archelosauria</taxon>
        <taxon>Archosauria</taxon>
        <taxon>Dinosauria</taxon>
        <taxon>Saurischia</taxon>
        <taxon>Theropoda</taxon>
        <taxon>Coelurosauria</taxon>
        <taxon>Aves</taxon>
        <taxon>Neognathae</taxon>
        <taxon>Neoaves</taxon>
        <taxon>Charadriiformes</taxon>
        <taxon>Scolopacidae</taxon>
        <taxon>Limosa</taxon>
    </lineage>
</organism>
<reference evidence="3" key="2">
    <citation type="submission" date="2017-12" db="EMBL/GenBank/DDBJ databases">
        <title>Genome sequence of the Bar-tailed Godwit (Limosa lapponica baueri).</title>
        <authorList>
            <person name="Lima N.C.B."/>
            <person name="Parody-Merino A.M."/>
            <person name="Battley P.F."/>
            <person name="Fidler A.E."/>
            <person name="Prosdocimi F."/>
        </authorList>
    </citation>
    <scope>NUCLEOTIDE SEQUENCE [LARGE SCALE GENOMIC DNA]</scope>
</reference>
<evidence type="ECO:0000313" key="2">
    <source>
        <dbReference type="EMBL" id="PKU42348.1"/>
    </source>
</evidence>
<evidence type="ECO:0000313" key="3">
    <source>
        <dbReference type="Proteomes" id="UP000233556"/>
    </source>
</evidence>
<accession>A0A2I0U8H7</accession>
<feature type="region of interest" description="Disordered" evidence="1">
    <location>
        <begin position="88"/>
        <end position="117"/>
    </location>
</feature>
<feature type="compositionally biased region" description="Low complexity" evidence="1">
    <location>
        <begin position="102"/>
        <end position="113"/>
    </location>
</feature>
<evidence type="ECO:0000256" key="1">
    <source>
        <dbReference type="SAM" id="MobiDB-lite"/>
    </source>
</evidence>
<proteinExistence type="predicted"/>
<dbReference type="AlphaFoldDB" id="A0A2I0U8H7"/>
<feature type="region of interest" description="Disordered" evidence="1">
    <location>
        <begin position="1"/>
        <end position="22"/>
    </location>
</feature>
<sequence length="209" mass="23208">MESSHGSSPLAGPMDPWSKRSPRWSRFADRTCDSMGDPHWSSLFLKHCTPWGTLAGAVSEELQPMGRTHIGEIHGGLSHGRNPTLEYGKSVRSPPPEEEGAAETTGDELTTTPIARPTAPLRVRKERKSEVKGGRERTYARNIKLKEWDEPVFQISTDFFFINGFTKLLLFSSNPGSTFLGPKAGKLEYVVKTSHQGSLEREGHHEVLP</sequence>
<gene>
    <name evidence="2" type="ORF">llap_7348</name>
</gene>
<reference evidence="3" key="1">
    <citation type="submission" date="2017-11" db="EMBL/GenBank/DDBJ databases">
        <authorList>
            <person name="Lima N.C."/>
            <person name="Parody-Merino A.M."/>
            <person name="Battley P.F."/>
            <person name="Fidler A.E."/>
            <person name="Prosdocimi F."/>
        </authorList>
    </citation>
    <scope>NUCLEOTIDE SEQUENCE [LARGE SCALE GENOMIC DNA]</scope>
</reference>
<keyword evidence="3" id="KW-1185">Reference proteome</keyword>
<protein>
    <submittedName>
        <fullName evidence="2">Suppression of tumorigenicity 5 protein isoform x4</fullName>
    </submittedName>
</protein>
<name>A0A2I0U8H7_LIMLA</name>
<dbReference type="EMBL" id="KZ506002">
    <property type="protein sequence ID" value="PKU42348.1"/>
    <property type="molecule type" value="Genomic_DNA"/>
</dbReference>
<dbReference type="Proteomes" id="UP000233556">
    <property type="component" value="Unassembled WGS sequence"/>
</dbReference>